<evidence type="ECO:0000259" key="8">
    <source>
        <dbReference type="Pfam" id="PF00171"/>
    </source>
</evidence>
<evidence type="ECO:0000313" key="10">
    <source>
        <dbReference type="Proteomes" id="UP001169760"/>
    </source>
</evidence>
<protein>
    <recommendedName>
        <fullName evidence="7">Gamma-glutamyl phosphate reductase</fullName>
        <shortName evidence="7">GPR</shortName>
        <ecNumber evidence="7">1.2.1.41</ecNumber>
    </recommendedName>
    <alternativeName>
        <fullName evidence="7">Glutamate-5-semialdehyde dehydrogenase</fullName>
    </alternativeName>
    <alternativeName>
        <fullName evidence="7">Glutamyl-gamma-semialdehyde dehydrogenase</fullName>
        <shortName evidence="7">GSA dehydrogenase</shortName>
    </alternativeName>
</protein>
<comment type="pathway">
    <text evidence="1 7">Amino-acid biosynthesis; L-proline biosynthesis; L-glutamate 5-semialdehyde from L-glutamate: step 2/2.</text>
</comment>
<evidence type="ECO:0000256" key="5">
    <source>
        <dbReference type="ARBA" id="ARBA00023002"/>
    </source>
</evidence>
<name>A0AAW7XA07_9GAMM</name>
<dbReference type="InterPro" id="IPR016162">
    <property type="entry name" value="Ald_DH_N"/>
</dbReference>
<dbReference type="EC" id="1.2.1.41" evidence="7"/>
<dbReference type="InterPro" id="IPR016161">
    <property type="entry name" value="Ald_DH/histidinol_DH"/>
</dbReference>
<feature type="domain" description="Aldehyde dehydrogenase" evidence="8">
    <location>
        <begin position="314"/>
        <end position="378"/>
    </location>
</feature>
<evidence type="ECO:0000256" key="1">
    <source>
        <dbReference type="ARBA" id="ARBA00004985"/>
    </source>
</evidence>
<dbReference type="GO" id="GO:0055129">
    <property type="term" value="P:L-proline biosynthetic process"/>
    <property type="evidence" value="ECO:0007669"/>
    <property type="project" value="UniProtKB-UniRule"/>
</dbReference>
<dbReference type="NCBIfam" id="TIGR00407">
    <property type="entry name" value="proA"/>
    <property type="match status" value="1"/>
</dbReference>
<dbReference type="InterPro" id="IPR012134">
    <property type="entry name" value="Glu-5-SA_DH"/>
</dbReference>
<evidence type="ECO:0000256" key="7">
    <source>
        <dbReference type="HAMAP-Rule" id="MF_00412"/>
    </source>
</evidence>
<dbReference type="AlphaFoldDB" id="A0AAW7XA07"/>
<organism evidence="9 10">
    <name type="scientific">Saccharophagus degradans</name>
    <dbReference type="NCBI Taxonomy" id="86304"/>
    <lineage>
        <taxon>Bacteria</taxon>
        <taxon>Pseudomonadati</taxon>
        <taxon>Pseudomonadota</taxon>
        <taxon>Gammaproteobacteria</taxon>
        <taxon>Cellvibrionales</taxon>
        <taxon>Cellvibrionaceae</taxon>
        <taxon>Saccharophagus</taxon>
    </lineage>
</organism>
<evidence type="ECO:0000256" key="2">
    <source>
        <dbReference type="ARBA" id="ARBA00022605"/>
    </source>
</evidence>
<dbReference type="SUPFAM" id="SSF53720">
    <property type="entry name" value="ALDH-like"/>
    <property type="match status" value="1"/>
</dbReference>
<evidence type="ECO:0000256" key="3">
    <source>
        <dbReference type="ARBA" id="ARBA00022650"/>
    </source>
</evidence>
<reference evidence="9" key="1">
    <citation type="submission" date="2023-07" db="EMBL/GenBank/DDBJ databases">
        <title>Genome content predicts the carbon catabolic preferences of heterotrophic bacteria.</title>
        <authorList>
            <person name="Gralka M."/>
        </authorList>
    </citation>
    <scope>NUCLEOTIDE SEQUENCE</scope>
    <source>
        <strain evidence="9">I3M17_2</strain>
    </source>
</reference>
<dbReference type="GO" id="GO:0005737">
    <property type="term" value="C:cytoplasm"/>
    <property type="evidence" value="ECO:0007669"/>
    <property type="project" value="UniProtKB-SubCell"/>
</dbReference>
<evidence type="ECO:0000313" key="9">
    <source>
        <dbReference type="EMBL" id="MDO6424405.1"/>
    </source>
</evidence>
<accession>A0AAW7XA07</accession>
<keyword evidence="5 7" id="KW-0560">Oxidoreductase</keyword>
<dbReference type="InterPro" id="IPR016163">
    <property type="entry name" value="Ald_DH_C"/>
</dbReference>
<proteinExistence type="inferred from homology"/>
<dbReference type="NCBIfam" id="NF001221">
    <property type="entry name" value="PRK00197.1"/>
    <property type="match status" value="1"/>
</dbReference>
<keyword evidence="3 7" id="KW-0641">Proline biosynthesis</keyword>
<keyword evidence="7" id="KW-0963">Cytoplasm</keyword>
<dbReference type="Proteomes" id="UP001169760">
    <property type="component" value="Unassembled WGS sequence"/>
</dbReference>
<evidence type="ECO:0000256" key="6">
    <source>
        <dbReference type="ARBA" id="ARBA00049024"/>
    </source>
</evidence>
<comment type="caution">
    <text evidence="9">The sequence shown here is derived from an EMBL/GenBank/DDBJ whole genome shotgun (WGS) entry which is preliminary data.</text>
</comment>
<dbReference type="Gene3D" id="3.40.605.10">
    <property type="entry name" value="Aldehyde Dehydrogenase, Chain A, domain 1"/>
    <property type="match status" value="1"/>
</dbReference>
<dbReference type="InterPro" id="IPR015590">
    <property type="entry name" value="Aldehyde_DH_dom"/>
</dbReference>
<gene>
    <name evidence="7" type="primary">proA</name>
    <name evidence="9" type="ORF">Q4521_18105</name>
</gene>
<sequence>MTVQDYMLTLGKQARAASRQMASADTGKKNAALLAIADAINSARDTIAAENTRDMEAGRANGLDAALLDRLELTPERIDGMIEGLNQVAALPDPCGEITDLKYRPSGIQLGKKRTPLGVVGIIYESRPNVTVDAASLCLKSGNAAILRGGSEAIHSNKAVAVCIAAGLKAAGLPETAVQVVETTDRAAVGELITMTKYVDVVVPRGGKSLIERISADARVSVIKHLDGICHVYVDKTANLDKAFNIVINSKTHRYGVCNAMETMLVDEAIAADFLPRAAKEFAARGVELRGCEKTVALLTASDIPVVAALEEDWDTEYLAPILSIKLVANMDEAIEHINNHGSHHTDALVSENYTLARKFLTEVDSSSVMINASTRFADGFEYGLGAEIGISTDKIHARGPVGLEGLTSQKWIVFGDGHIRS</sequence>
<dbReference type="PIRSF" id="PIRSF000151">
    <property type="entry name" value="GPR"/>
    <property type="match status" value="1"/>
</dbReference>
<dbReference type="GO" id="GO:0004350">
    <property type="term" value="F:glutamate-5-semialdehyde dehydrogenase activity"/>
    <property type="evidence" value="ECO:0007669"/>
    <property type="project" value="UniProtKB-UniRule"/>
</dbReference>
<comment type="function">
    <text evidence="7">Catalyzes the NADPH-dependent reduction of L-glutamate 5-phosphate into L-glutamate 5-semialdehyde and phosphate. The product spontaneously undergoes cyclization to form 1-pyrroline-5-carboxylate.</text>
</comment>
<dbReference type="CDD" id="cd07079">
    <property type="entry name" value="ALDH_F18-19_ProA-GPR"/>
    <property type="match status" value="1"/>
</dbReference>
<comment type="similarity">
    <text evidence="7">Belongs to the gamma-glutamyl phosphate reductase family.</text>
</comment>
<dbReference type="FunFam" id="3.40.309.10:FF:000006">
    <property type="entry name" value="Gamma-glutamyl phosphate reductase"/>
    <property type="match status" value="1"/>
</dbReference>
<evidence type="ECO:0000256" key="4">
    <source>
        <dbReference type="ARBA" id="ARBA00022857"/>
    </source>
</evidence>
<comment type="subcellular location">
    <subcellularLocation>
        <location evidence="7">Cytoplasm</location>
    </subcellularLocation>
</comment>
<dbReference type="InterPro" id="IPR000965">
    <property type="entry name" value="GPR_dom"/>
</dbReference>
<keyword evidence="4 7" id="KW-0521">NADP</keyword>
<dbReference type="PANTHER" id="PTHR11063">
    <property type="entry name" value="GLUTAMATE SEMIALDEHYDE DEHYDROGENASE"/>
    <property type="match status" value="1"/>
</dbReference>
<dbReference type="Gene3D" id="3.40.309.10">
    <property type="entry name" value="Aldehyde Dehydrogenase, Chain A, domain 2"/>
    <property type="match status" value="1"/>
</dbReference>
<dbReference type="EMBL" id="JAUOPB010000014">
    <property type="protein sequence ID" value="MDO6424405.1"/>
    <property type="molecule type" value="Genomic_DNA"/>
</dbReference>
<comment type="catalytic activity">
    <reaction evidence="6 7">
        <text>L-glutamate 5-semialdehyde + phosphate + NADP(+) = L-glutamyl 5-phosphate + NADPH + H(+)</text>
        <dbReference type="Rhea" id="RHEA:19541"/>
        <dbReference type="ChEBI" id="CHEBI:15378"/>
        <dbReference type="ChEBI" id="CHEBI:43474"/>
        <dbReference type="ChEBI" id="CHEBI:57783"/>
        <dbReference type="ChEBI" id="CHEBI:58066"/>
        <dbReference type="ChEBI" id="CHEBI:58274"/>
        <dbReference type="ChEBI" id="CHEBI:58349"/>
        <dbReference type="EC" id="1.2.1.41"/>
    </reaction>
</comment>
<dbReference type="RefSeq" id="WP_303493731.1">
    <property type="nucleotide sequence ID" value="NZ_JAUOPB010000014.1"/>
</dbReference>
<dbReference type="HAMAP" id="MF_00412">
    <property type="entry name" value="ProA"/>
    <property type="match status" value="1"/>
</dbReference>
<dbReference type="Pfam" id="PF00171">
    <property type="entry name" value="Aldedh"/>
    <property type="match status" value="2"/>
</dbReference>
<keyword evidence="2 7" id="KW-0028">Amino-acid biosynthesis</keyword>
<dbReference type="GO" id="GO:0050661">
    <property type="term" value="F:NADP binding"/>
    <property type="evidence" value="ECO:0007669"/>
    <property type="project" value="InterPro"/>
</dbReference>
<dbReference type="PANTHER" id="PTHR11063:SF8">
    <property type="entry name" value="DELTA-1-PYRROLINE-5-CARBOXYLATE SYNTHASE"/>
    <property type="match status" value="1"/>
</dbReference>
<feature type="domain" description="Aldehyde dehydrogenase" evidence="8">
    <location>
        <begin position="12"/>
        <end position="283"/>
    </location>
</feature>